<name>A0A4Q2UF84_9BACT</name>
<reference evidence="3 4" key="1">
    <citation type="submission" date="2019-01" db="EMBL/GenBank/DDBJ databases">
        <title>Spirosoma flava sp. nov., a propanil-degrading bacterium isolated from herbicide-contaminated soil.</title>
        <authorList>
            <person name="Zhang L."/>
            <person name="Jiang J.-D."/>
        </authorList>
    </citation>
    <scope>NUCLEOTIDE SEQUENCE [LARGE SCALE GENOMIC DNA]</scope>
    <source>
        <strain evidence="3 4">TY50</strain>
    </source>
</reference>
<dbReference type="AlphaFoldDB" id="A0A4Q2UF84"/>
<accession>A0A4Q2UF84</accession>
<protein>
    <recommendedName>
        <fullName evidence="2">Cyclophilin-like domain-containing protein</fullName>
    </recommendedName>
</protein>
<keyword evidence="1" id="KW-0732">Signal</keyword>
<evidence type="ECO:0000256" key="1">
    <source>
        <dbReference type="SAM" id="SignalP"/>
    </source>
</evidence>
<feature type="chain" id="PRO_5020370680" description="Cyclophilin-like domain-containing protein" evidence="1">
    <location>
        <begin position="21"/>
        <end position="161"/>
    </location>
</feature>
<dbReference type="InterPro" id="IPR041183">
    <property type="entry name" value="Cyclophilin-like"/>
</dbReference>
<organism evidence="3 4">
    <name type="scientific">Spirosoma sordidisoli</name>
    <dbReference type="NCBI Taxonomy" id="2502893"/>
    <lineage>
        <taxon>Bacteria</taxon>
        <taxon>Pseudomonadati</taxon>
        <taxon>Bacteroidota</taxon>
        <taxon>Cytophagia</taxon>
        <taxon>Cytophagales</taxon>
        <taxon>Cytophagaceae</taxon>
        <taxon>Spirosoma</taxon>
    </lineage>
</organism>
<dbReference type="SUPFAM" id="SSF50891">
    <property type="entry name" value="Cyclophilin-like"/>
    <property type="match status" value="1"/>
</dbReference>
<feature type="domain" description="Cyclophilin-like" evidence="2">
    <location>
        <begin position="51"/>
        <end position="159"/>
    </location>
</feature>
<dbReference type="EMBL" id="SBLB01000007">
    <property type="protein sequence ID" value="RYC67606.1"/>
    <property type="molecule type" value="Genomic_DNA"/>
</dbReference>
<dbReference type="PROSITE" id="PS51257">
    <property type="entry name" value="PROKAR_LIPOPROTEIN"/>
    <property type="match status" value="1"/>
</dbReference>
<dbReference type="Pfam" id="PF18050">
    <property type="entry name" value="Cyclophil_like2"/>
    <property type="match status" value="1"/>
</dbReference>
<dbReference type="Proteomes" id="UP000290407">
    <property type="component" value="Unassembled WGS sequence"/>
</dbReference>
<comment type="caution">
    <text evidence="3">The sequence shown here is derived from an EMBL/GenBank/DDBJ whole genome shotgun (WGS) entry which is preliminary data.</text>
</comment>
<feature type="signal peptide" evidence="1">
    <location>
        <begin position="1"/>
        <end position="20"/>
    </location>
</feature>
<dbReference type="Gene3D" id="2.40.100.20">
    <property type="match status" value="1"/>
</dbReference>
<dbReference type="InterPro" id="IPR029000">
    <property type="entry name" value="Cyclophilin-like_dom_sf"/>
</dbReference>
<evidence type="ECO:0000313" key="3">
    <source>
        <dbReference type="EMBL" id="RYC67606.1"/>
    </source>
</evidence>
<evidence type="ECO:0000313" key="4">
    <source>
        <dbReference type="Proteomes" id="UP000290407"/>
    </source>
</evidence>
<gene>
    <name evidence="3" type="ORF">EQG79_23140</name>
</gene>
<keyword evidence="4" id="KW-1185">Reference proteome</keyword>
<sequence length="161" mass="17120">MKNSFVISFSLLLFCIAIMACTLENPIASGILNGESPETQTNDAIESRLNIRIGATVFTATLLNNPTATALVARLPLTIPMQELNGNEKFAELPNALPSRASAPGTIQTGDLMLYGSTTLVLFYKTFPTAYSYTKLGRVDNPAGLAAALGSGSVTVTFERQ</sequence>
<evidence type="ECO:0000259" key="2">
    <source>
        <dbReference type="Pfam" id="PF18050"/>
    </source>
</evidence>
<proteinExistence type="predicted"/>